<feature type="region of interest" description="Disordered" evidence="1">
    <location>
        <begin position="86"/>
        <end position="119"/>
    </location>
</feature>
<name>A0A024GJE8_9STRA</name>
<feature type="compositionally biased region" description="Low complexity" evidence="1">
    <location>
        <begin position="444"/>
        <end position="456"/>
    </location>
</feature>
<keyword evidence="3" id="KW-1185">Reference proteome</keyword>
<feature type="compositionally biased region" description="Low complexity" evidence="1">
    <location>
        <begin position="189"/>
        <end position="214"/>
    </location>
</feature>
<evidence type="ECO:0000313" key="2">
    <source>
        <dbReference type="EMBL" id="CCI46657.1"/>
    </source>
</evidence>
<dbReference type="EMBL" id="CAIX01000136">
    <property type="protein sequence ID" value="CCI46657.1"/>
    <property type="molecule type" value="Genomic_DNA"/>
</dbReference>
<feature type="region of interest" description="Disordered" evidence="1">
    <location>
        <begin position="337"/>
        <end position="577"/>
    </location>
</feature>
<feature type="region of interest" description="Disordered" evidence="1">
    <location>
        <begin position="184"/>
        <end position="320"/>
    </location>
</feature>
<evidence type="ECO:0000313" key="3">
    <source>
        <dbReference type="Proteomes" id="UP000053237"/>
    </source>
</evidence>
<comment type="caution">
    <text evidence="2">The sequence shown here is derived from an EMBL/GenBank/DDBJ whole genome shotgun (WGS) entry which is preliminary data.</text>
</comment>
<dbReference type="AlphaFoldDB" id="A0A024GJE8"/>
<accession>A0A024GJE8</accession>
<dbReference type="Proteomes" id="UP000053237">
    <property type="component" value="Unassembled WGS sequence"/>
</dbReference>
<sequence>MEKSLQELSKEAHQWTLHSDRELHLYLKSYSGSLIGRIKSLEDSVRQLSTQADRSNVRLRNTLNQFLSLSDSQFIENRVYDEEQDEFSFDTSVKPIEQPLTTEKEPESSQMKTPPGEESIASKYRKALEMGMEAMKLFAIYDENEMLEPNFDTVLDIYNERPLPFIIGSREFLEDDTLGLGAAPEVARSSSSSSFGDDSSSEYSASDSASGSFSDDSDEIEEVANVRKKQNVVRDSEDGLFGQDLVPADHNDGGFSDEEIPLEYDSDNESGLFGKTLPIQPPDEKSRRISSSSSDSETSGLFGSSRHTPPTPQTQPTLNIAQAVAIAANSRVVPKFPVRSLSSSYSDADSEEKSSSEKSAIPIMKETPITQTAPFLPPEPRNSRNEIRHPGPRKISSYSSDEDGGLFGSSSYRNSNSQVAGEKTTTEPMAYKSSLFDDNSDNESTSSGLFGSSSRSNPVIPLSQPQVPIIPSALNVTKPPIDDSSSEEGSDSGLFSTKIPAKVPREAISDSDSDDWSDDGQGLFGTAPPSTGESPAAPPTQPKSVAPSKQTQAKREIDSDSDDWDDDGSLFGTSGRK</sequence>
<feature type="compositionally biased region" description="Acidic residues" evidence="1">
    <location>
        <begin position="509"/>
        <end position="518"/>
    </location>
</feature>
<proteinExistence type="predicted"/>
<dbReference type="STRING" id="65357.A0A024GJE8"/>
<dbReference type="OrthoDB" id="751084at2759"/>
<evidence type="ECO:0000256" key="1">
    <source>
        <dbReference type="SAM" id="MobiDB-lite"/>
    </source>
</evidence>
<dbReference type="InParanoid" id="A0A024GJE8"/>
<gene>
    <name evidence="2" type="ORF">BN9_076120</name>
</gene>
<protein>
    <submittedName>
        <fullName evidence="2">Uncharacterized protein</fullName>
    </submittedName>
</protein>
<feature type="compositionally biased region" description="Polar residues" evidence="1">
    <location>
        <begin position="408"/>
        <end position="419"/>
    </location>
</feature>
<reference evidence="2 3" key="1">
    <citation type="submission" date="2012-05" db="EMBL/GenBank/DDBJ databases">
        <title>Recombination and specialization in a pathogen metapopulation.</title>
        <authorList>
            <person name="Gardiner A."/>
            <person name="Kemen E."/>
            <person name="Schultz-Larsen T."/>
            <person name="MacLean D."/>
            <person name="Van Oosterhout C."/>
            <person name="Jones J.D.G."/>
        </authorList>
    </citation>
    <scope>NUCLEOTIDE SEQUENCE [LARGE SCALE GENOMIC DNA]</scope>
    <source>
        <strain evidence="2 3">Ac Nc2</strain>
    </source>
</reference>
<feature type="compositionally biased region" description="Acidic residues" evidence="1">
    <location>
        <begin position="559"/>
        <end position="568"/>
    </location>
</feature>
<organism evidence="2 3">
    <name type="scientific">Albugo candida</name>
    <dbReference type="NCBI Taxonomy" id="65357"/>
    <lineage>
        <taxon>Eukaryota</taxon>
        <taxon>Sar</taxon>
        <taxon>Stramenopiles</taxon>
        <taxon>Oomycota</taxon>
        <taxon>Peronosporomycetes</taxon>
        <taxon>Albuginales</taxon>
        <taxon>Albuginaceae</taxon>
        <taxon>Albugo</taxon>
    </lineage>
</organism>
<feature type="compositionally biased region" description="Acidic residues" evidence="1">
    <location>
        <begin position="255"/>
        <end position="268"/>
    </location>
</feature>
<feature type="compositionally biased region" description="Low complexity" evidence="1">
    <location>
        <begin position="289"/>
        <end position="305"/>
    </location>
</feature>